<dbReference type="PANTHER" id="PTHR33835">
    <property type="entry name" value="YALI0C07656P"/>
    <property type="match status" value="1"/>
</dbReference>
<accession>A0ABQ5W8U4</accession>
<proteinExistence type="predicted"/>
<reference evidence="2" key="1">
    <citation type="journal article" date="2019" name="Int. J. Syst. Evol. Microbiol.">
        <title>The Global Catalogue of Microorganisms (GCM) 10K type strain sequencing project: providing services to taxonomists for standard genome sequencing and annotation.</title>
        <authorList>
            <consortium name="The Broad Institute Genomics Platform"/>
            <consortium name="The Broad Institute Genome Sequencing Center for Infectious Disease"/>
            <person name="Wu L."/>
            <person name="Ma J."/>
        </authorList>
    </citation>
    <scope>NUCLEOTIDE SEQUENCE [LARGE SCALE GENOMIC DNA]</scope>
    <source>
        <strain evidence="2">NBRC 112416</strain>
    </source>
</reference>
<comment type="caution">
    <text evidence="1">The sequence shown here is derived from an EMBL/GenBank/DDBJ whole genome shotgun (WGS) entry which is preliminary data.</text>
</comment>
<dbReference type="EMBL" id="BSNS01000020">
    <property type="protein sequence ID" value="GLQ56451.1"/>
    <property type="molecule type" value="Genomic_DNA"/>
</dbReference>
<evidence type="ECO:0008006" key="3">
    <source>
        <dbReference type="Google" id="ProtNLM"/>
    </source>
</evidence>
<evidence type="ECO:0000313" key="1">
    <source>
        <dbReference type="EMBL" id="GLQ56451.1"/>
    </source>
</evidence>
<keyword evidence="2" id="KW-1185">Reference proteome</keyword>
<evidence type="ECO:0000313" key="2">
    <source>
        <dbReference type="Proteomes" id="UP001156691"/>
    </source>
</evidence>
<gene>
    <name evidence="1" type="ORF">GCM10010862_37100</name>
</gene>
<dbReference type="Gene3D" id="3.60.15.10">
    <property type="entry name" value="Ribonuclease Z/Hydroxyacylglutathione hydrolase-like"/>
    <property type="match status" value="1"/>
</dbReference>
<protein>
    <recommendedName>
        <fullName evidence="3">DUF4336 domain-containing protein</fullName>
    </recommendedName>
</protein>
<dbReference type="InterPro" id="IPR036866">
    <property type="entry name" value="RibonucZ/Hydroxyglut_hydro"/>
</dbReference>
<organism evidence="1 2">
    <name type="scientific">Devosia nitrariae</name>
    <dbReference type="NCBI Taxonomy" id="2071872"/>
    <lineage>
        <taxon>Bacteria</taxon>
        <taxon>Pseudomonadati</taxon>
        <taxon>Pseudomonadota</taxon>
        <taxon>Alphaproteobacteria</taxon>
        <taxon>Hyphomicrobiales</taxon>
        <taxon>Devosiaceae</taxon>
        <taxon>Devosia</taxon>
    </lineage>
</organism>
<dbReference type="RefSeq" id="WP_284341857.1">
    <property type="nucleotide sequence ID" value="NZ_BSNS01000020.1"/>
</dbReference>
<dbReference type="Proteomes" id="UP001156691">
    <property type="component" value="Unassembled WGS sequence"/>
</dbReference>
<dbReference type="SUPFAM" id="SSF56281">
    <property type="entry name" value="Metallo-hydrolase/oxidoreductase"/>
    <property type="match status" value="1"/>
</dbReference>
<dbReference type="InterPro" id="IPR025638">
    <property type="entry name" value="DUF4336"/>
</dbReference>
<dbReference type="Pfam" id="PF14234">
    <property type="entry name" value="DUF4336"/>
    <property type="match status" value="1"/>
</dbReference>
<dbReference type="PANTHER" id="PTHR33835:SF1">
    <property type="entry name" value="METALLO-BETA-LACTAMASE DOMAIN-CONTAINING PROTEIN"/>
    <property type="match status" value="1"/>
</dbReference>
<sequence length="243" mass="26497">MTDVTYRPLDTPKPVADDVWIVDSGPHWLAGMPLPVRMTVLRLSNGGLVLHSPTRFTPDLKQALEALGAVAHLVAPNTAHWSYMVDWQKRYPSVASWAAPGLSRRPAVSASGLRIDHDLAGGAPQAWRDEIECIVVRGTGLTEVALFHRPSRTLVLTDLVVNVEPEKLPFPLAIGARLVGSTAPNGRAPIYARLAMRTGGDEAASAARRLVALKPDRVIFAHGKWFESNGGQRLREALSWLTR</sequence>
<name>A0ABQ5W8U4_9HYPH</name>